<feature type="domain" description="Metallo-beta-lactamase" evidence="1">
    <location>
        <begin position="27"/>
        <end position="227"/>
    </location>
</feature>
<dbReference type="RefSeq" id="WP_014801342.1">
    <property type="nucleotide sequence ID" value="NC_018020.1"/>
</dbReference>
<name>I4B0L4_TURPD</name>
<keyword evidence="3" id="KW-1185">Reference proteome</keyword>
<evidence type="ECO:0000259" key="1">
    <source>
        <dbReference type="SMART" id="SM00849"/>
    </source>
</evidence>
<reference evidence="2 3" key="1">
    <citation type="submission" date="2012-06" db="EMBL/GenBank/DDBJ databases">
        <title>The complete chromosome of genome of Turneriella parva DSM 21527.</title>
        <authorList>
            <consortium name="US DOE Joint Genome Institute (JGI-PGF)"/>
            <person name="Lucas S."/>
            <person name="Han J."/>
            <person name="Lapidus A."/>
            <person name="Bruce D."/>
            <person name="Goodwin L."/>
            <person name="Pitluck S."/>
            <person name="Peters L."/>
            <person name="Kyrpides N."/>
            <person name="Mavromatis K."/>
            <person name="Ivanova N."/>
            <person name="Mikhailova N."/>
            <person name="Chertkov O."/>
            <person name="Detter J.C."/>
            <person name="Tapia R."/>
            <person name="Han C."/>
            <person name="Land M."/>
            <person name="Hauser L."/>
            <person name="Markowitz V."/>
            <person name="Cheng J.-F."/>
            <person name="Hugenholtz P."/>
            <person name="Woyke T."/>
            <person name="Wu D."/>
            <person name="Gronow S."/>
            <person name="Wellnitz S."/>
            <person name="Brambilla E."/>
            <person name="Klenk H.-P."/>
            <person name="Eisen J.A."/>
        </authorList>
    </citation>
    <scope>NUCLEOTIDE SEQUENCE [LARGE SCALE GENOMIC DNA]</scope>
    <source>
        <strain evidence="3">ATCC BAA-1111 / DSM 21527 / NCTC 11395 / H</strain>
    </source>
</reference>
<dbReference type="CDD" id="cd07715">
    <property type="entry name" value="TaR3-like_MBL-fold"/>
    <property type="match status" value="1"/>
</dbReference>
<dbReference type="PANTHER" id="PTHR42663:SF4">
    <property type="entry name" value="SLL1036 PROTEIN"/>
    <property type="match status" value="1"/>
</dbReference>
<dbReference type="Gene3D" id="3.60.15.10">
    <property type="entry name" value="Ribonuclease Z/Hydroxyacylglutathione hydrolase-like"/>
    <property type="match status" value="1"/>
</dbReference>
<dbReference type="HOGENOM" id="CLU_031317_1_0_12"/>
<dbReference type="OrthoDB" id="9800940at2"/>
<dbReference type="KEGG" id="tpx:Turpa_0159"/>
<accession>I4B0L4</accession>
<dbReference type="InterPro" id="IPR001279">
    <property type="entry name" value="Metallo-B-lactamas"/>
</dbReference>
<evidence type="ECO:0000313" key="3">
    <source>
        <dbReference type="Proteomes" id="UP000006048"/>
    </source>
</evidence>
<dbReference type="Pfam" id="PF12706">
    <property type="entry name" value="Lactamase_B_2"/>
    <property type="match status" value="1"/>
</dbReference>
<dbReference type="SUPFAM" id="SSF56281">
    <property type="entry name" value="Metallo-hydrolase/oxidoreductase"/>
    <property type="match status" value="1"/>
</dbReference>
<protein>
    <submittedName>
        <fullName evidence="2">Beta-lactamase domain protein</fullName>
    </submittedName>
</protein>
<sequence>MSLKIKYYGVRGSLPVSGSQFDKFGGNTTCCLVEHNGTRIVIDAGTGIRILGLELMQSDLPKTGGNIHLLFTHSHWDHIQGFPFFIPAFLPNVKLDVYGETKTVPGLDGRDEVWDIERVLHMQQHFIYFPVGTKYMSSNKTFHAIDASSRFRIDGIEISCFALHHPNSTLAFRFDVDGKSFVFSTDVEHNDDMLRRLAEFSQGADVLAYDCQYTMAEYNAGKAGWGHSTYESAIEICKRGSVKNLHMIHHDPLHSDNTLLQMEADAQKLFPAAKMIPEGYEHKFT</sequence>
<dbReference type="AlphaFoldDB" id="I4B0L4"/>
<evidence type="ECO:0000313" key="2">
    <source>
        <dbReference type="EMBL" id="AFM10821.1"/>
    </source>
</evidence>
<dbReference type="STRING" id="869212.Turpa_0159"/>
<dbReference type="Proteomes" id="UP000006048">
    <property type="component" value="Chromosome"/>
</dbReference>
<gene>
    <name evidence="2" type="ordered locus">Turpa_0159</name>
</gene>
<dbReference type="SMART" id="SM00849">
    <property type="entry name" value="Lactamase_B"/>
    <property type="match status" value="1"/>
</dbReference>
<dbReference type="PATRIC" id="fig|869212.3.peg.117"/>
<dbReference type="PANTHER" id="PTHR42663">
    <property type="entry name" value="HYDROLASE C777.06C-RELATED-RELATED"/>
    <property type="match status" value="1"/>
</dbReference>
<proteinExistence type="predicted"/>
<dbReference type="EMBL" id="CP002959">
    <property type="protein sequence ID" value="AFM10821.1"/>
    <property type="molecule type" value="Genomic_DNA"/>
</dbReference>
<organism evidence="2 3">
    <name type="scientific">Turneriella parva (strain ATCC BAA-1111 / DSM 21527 / NCTC 11395 / H)</name>
    <name type="common">Leptospira parva</name>
    <dbReference type="NCBI Taxonomy" id="869212"/>
    <lineage>
        <taxon>Bacteria</taxon>
        <taxon>Pseudomonadati</taxon>
        <taxon>Spirochaetota</taxon>
        <taxon>Spirochaetia</taxon>
        <taxon>Leptospirales</taxon>
        <taxon>Leptospiraceae</taxon>
        <taxon>Turneriella</taxon>
    </lineage>
</organism>
<dbReference type="InterPro" id="IPR036866">
    <property type="entry name" value="RibonucZ/Hydroxyglut_hydro"/>
</dbReference>